<comment type="caution">
    <text evidence="6">The sequence shown here is derived from an EMBL/GenBank/DDBJ whole genome shotgun (WGS) entry which is preliminary data.</text>
</comment>
<dbReference type="SUPFAM" id="SSF143800">
    <property type="entry name" value="L28p-like"/>
    <property type="match status" value="1"/>
</dbReference>
<evidence type="ECO:0000256" key="1">
    <source>
        <dbReference type="ARBA" id="ARBA00009296"/>
    </source>
</evidence>
<accession>A0A9Q0C9L5</accession>
<dbReference type="PANTHER" id="PTHR33280:SF1">
    <property type="entry name" value="LARGE RIBOSOMAL SUBUNIT PROTEIN BL31C"/>
    <property type="match status" value="1"/>
</dbReference>
<evidence type="ECO:0000256" key="3">
    <source>
        <dbReference type="ARBA" id="ARBA00023274"/>
    </source>
</evidence>
<organism evidence="6 7">
    <name type="scientific">Rhynchospora breviuscula</name>
    <dbReference type="NCBI Taxonomy" id="2022672"/>
    <lineage>
        <taxon>Eukaryota</taxon>
        <taxon>Viridiplantae</taxon>
        <taxon>Streptophyta</taxon>
        <taxon>Embryophyta</taxon>
        <taxon>Tracheophyta</taxon>
        <taxon>Spermatophyta</taxon>
        <taxon>Magnoliopsida</taxon>
        <taxon>Liliopsida</taxon>
        <taxon>Poales</taxon>
        <taxon>Cyperaceae</taxon>
        <taxon>Cyperoideae</taxon>
        <taxon>Rhynchosporeae</taxon>
        <taxon>Rhynchospora</taxon>
    </lineage>
</organism>
<dbReference type="Pfam" id="PF01197">
    <property type="entry name" value="Ribosomal_L31"/>
    <property type="match status" value="1"/>
</dbReference>
<dbReference type="EMBL" id="JAMQYH010000004">
    <property type="protein sequence ID" value="KAJ1689705.1"/>
    <property type="molecule type" value="Genomic_DNA"/>
</dbReference>
<sequence length="121" mass="13802">MALSLKTPFLRTTITTPSRTTTKRLSLPIKMKVECRKKGLHPNFFEECKVYCDGELVLVTSGTQKELTIDTWSGNHPFYLGQSVGFDDDSYFTKQYWGDYELDEVLEDEDGGDTEDEDGTE</sequence>
<dbReference type="InterPro" id="IPR002150">
    <property type="entry name" value="Ribosomal_bL31"/>
</dbReference>
<reference evidence="6" key="1">
    <citation type="journal article" date="2022" name="Cell">
        <title>Repeat-based holocentromeres influence genome architecture and karyotype evolution.</title>
        <authorList>
            <person name="Hofstatter P.G."/>
            <person name="Thangavel G."/>
            <person name="Lux T."/>
            <person name="Neumann P."/>
            <person name="Vondrak T."/>
            <person name="Novak P."/>
            <person name="Zhang M."/>
            <person name="Costa L."/>
            <person name="Castellani M."/>
            <person name="Scott A."/>
            <person name="Toegelov H."/>
            <person name="Fuchs J."/>
            <person name="Mata-Sucre Y."/>
            <person name="Dias Y."/>
            <person name="Vanzela A.L.L."/>
            <person name="Huettel B."/>
            <person name="Almeida C.C.S."/>
            <person name="Simkova H."/>
            <person name="Souza G."/>
            <person name="Pedrosa-Harand A."/>
            <person name="Macas J."/>
            <person name="Mayer K.F.X."/>
            <person name="Houben A."/>
            <person name="Marques A."/>
        </authorList>
    </citation>
    <scope>NUCLEOTIDE SEQUENCE</scope>
    <source>
        <strain evidence="6">RhyBre1mFocal</strain>
    </source>
</reference>
<dbReference type="GO" id="GO:0006412">
    <property type="term" value="P:translation"/>
    <property type="evidence" value="ECO:0007669"/>
    <property type="project" value="InterPro"/>
</dbReference>
<name>A0A9Q0C9L5_9POAL</name>
<evidence type="ECO:0000313" key="6">
    <source>
        <dbReference type="EMBL" id="KAJ1689705.1"/>
    </source>
</evidence>
<dbReference type="GO" id="GO:1990904">
    <property type="term" value="C:ribonucleoprotein complex"/>
    <property type="evidence" value="ECO:0007669"/>
    <property type="project" value="UniProtKB-KW"/>
</dbReference>
<gene>
    <name evidence="6" type="ORF">LUZ63_013860</name>
</gene>
<keyword evidence="2" id="KW-0689">Ribosomal protein</keyword>
<dbReference type="PRINTS" id="PR01249">
    <property type="entry name" value="RIBOSOMALL31"/>
</dbReference>
<dbReference type="OrthoDB" id="793at2759"/>
<comment type="similarity">
    <text evidence="1">Belongs to the bacterial ribosomal protein bL31 family. Type A subfamily.</text>
</comment>
<dbReference type="InterPro" id="IPR034704">
    <property type="entry name" value="Ribosomal_bL28/bL31-like_sf"/>
</dbReference>
<dbReference type="AlphaFoldDB" id="A0A9Q0C9L5"/>
<evidence type="ECO:0000256" key="2">
    <source>
        <dbReference type="ARBA" id="ARBA00022980"/>
    </source>
</evidence>
<dbReference type="PANTHER" id="PTHR33280">
    <property type="entry name" value="50S RIBOSOMAL PROTEIN L31, CHLOROPLASTIC"/>
    <property type="match status" value="1"/>
</dbReference>
<keyword evidence="3" id="KW-0687">Ribonucleoprotein</keyword>
<evidence type="ECO:0000256" key="5">
    <source>
        <dbReference type="ARBA" id="ARBA00035529"/>
    </source>
</evidence>
<keyword evidence="7" id="KW-1185">Reference proteome</keyword>
<protein>
    <recommendedName>
        <fullName evidence="4">Large ribosomal subunit protein bL31c</fullName>
    </recommendedName>
    <alternativeName>
        <fullName evidence="5">50S ribosomal protein L31, chloroplastic</fullName>
    </alternativeName>
</protein>
<proteinExistence type="inferred from homology"/>
<dbReference type="GO" id="GO:0003735">
    <property type="term" value="F:structural constituent of ribosome"/>
    <property type="evidence" value="ECO:0007669"/>
    <property type="project" value="InterPro"/>
</dbReference>
<evidence type="ECO:0000313" key="7">
    <source>
        <dbReference type="Proteomes" id="UP001151287"/>
    </source>
</evidence>
<dbReference type="Proteomes" id="UP001151287">
    <property type="component" value="Unassembled WGS sequence"/>
</dbReference>
<dbReference type="Gene3D" id="4.10.80.400">
    <property type="match status" value="1"/>
</dbReference>
<evidence type="ECO:0000256" key="4">
    <source>
        <dbReference type="ARBA" id="ARBA00035270"/>
    </source>
</evidence>
<dbReference type="GO" id="GO:0005840">
    <property type="term" value="C:ribosome"/>
    <property type="evidence" value="ECO:0007669"/>
    <property type="project" value="UniProtKB-KW"/>
</dbReference>